<reference evidence="2" key="1">
    <citation type="journal article" date="2023" name="G3 (Bethesda)">
        <title>Genome assembly and association tests identify interacting loci associated with vigor, precocity, and sex in interspecific pistachio rootstocks.</title>
        <authorList>
            <person name="Palmer W."/>
            <person name="Jacygrad E."/>
            <person name="Sagayaradj S."/>
            <person name="Cavanaugh K."/>
            <person name="Han R."/>
            <person name="Bertier L."/>
            <person name="Beede B."/>
            <person name="Kafkas S."/>
            <person name="Golino D."/>
            <person name="Preece J."/>
            <person name="Michelmore R."/>
        </authorList>
    </citation>
    <scope>NUCLEOTIDE SEQUENCE [LARGE SCALE GENOMIC DNA]</scope>
</reference>
<evidence type="ECO:0000313" key="1">
    <source>
        <dbReference type="EMBL" id="KAJ0090788.1"/>
    </source>
</evidence>
<accession>A0ACC1AW22</accession>
<sequence>MGIKMWRNSGGAVGETIHLGRSYSQHKYKEDSHSKWRSIWKKIRGEKKKVFHYPVTLQASYDPDEYSQNFDQGTGWAEPDNLHRSFSARYANPSRASFNNFNFLD</sequence>
<proteinExistence type="predicted"/>
<comment type="caution">
    <text evidence="1">The sequence shown here is derived from an EMBL/GenBank/DDBJ whole genome shotgun (WGS) entry which is preliminary data.</text>
</comment>
<organism evidence="1 2">
    <name type="scientific">Pistacia atlantica</name>
    <dbReference type="NCBI Taxonomy" id="434234"/>
    <lineage>
        <taxon>Eukaryota</taxon>
        <taxon>Viridiplantae</taxon>
        <taxon>Streptophyta</taxon>
        <taxon>Embryophyta</taxon>
        <taxon>Tracheophyta</taxon>
        <taxon>Spermatophyta</taxon>
        <taxon>Magnoliopsida</taxon>
        <taxon>eudicotyledons</taxon>
        <taxon>Gunneridae</taxon>
        <taxon>Pentapetalae</taxon>
        <taxon>rosids</taxon>
        <taxon>malvids</taxon>
        <taxon>Sapindales</taxon>
        <taxon>Anacardiaceae</taxon>
        <taxon>Pistacia</taxon>
    </lineage>
</organism>
<keyword evidence="2" id="KW-1185">Reference proteome</keyword>
<gene>
    <name evidence="1" type="ORF">Patl1_12863</name>
</gene>
<dbReference type="EMBL" id="CM047904">
    <property type="protein sequence ID" value="KAJ0090788.1"/>
    <property type="molecule type" value="Genomic_DNA"/>
</dbReference>
<dbReference type="Proteomes" id="UP001164250">
    <property type="component" value="Chromosome 8"/>
</dbReference>
<name>A0ACC1AW22_9ROSI</name>
<evidence type="ECO:0000313" key="2">
    <source>
        <dbReference type="Proteomes" id="UP001164250"/>
    </source>
</evidence>
<protein>
    <submittedName>
        <fullName evidence="1">Uncharacterized protein</fullName>
    </submittedName>
</protein>